<dbReference type="CDD" id="cd05371">
    <property type="entry name" value="HSD10-like_SDR_c"/>
    <property type="match status" value="1"/>
</dbReference>
<evidence type="ECO:0008006" key="4">
    <source>
        <dbReference type="Google" id="ProtNLM"/>
    </source>
</evidence>
<evidence type="ECO:0000256" key="1">
    <source>
        <dbReference type="ARBA" id="ARBA00006484"/>
    </source>
</evidence>
<keyword evidence="2" id="KW-0560">Oxidoreductase</keyword>
<dbReference type="PRINTS" id="PR00080">
    <property type="entry name" value="SDRFAMILY"/>
</dbReference>
<sequence>MKLKNKIAIVTGGASGLGEATVRKLVEMDNKAVIFDLNKERGDTLVEELGEAVLFQEVNVADDVSVQAGITNTMKQFKAVHILVNCAGIGPPVKTLGKQGPHPLDTFKEVIDINLSGTFNVLRLVAEQMAINEPNQDEERGVIINTASVAAFEGQKGQAAYAASKGGIVGMTLPVARDLAWYGIRVCTIAPGIFHTPLFQGLGEEVVTGLSKQVLFPKRLGKPAEYAEMVSTIVQNSYMNGETIRLDGGIRMQ</sequence>
<name>A0A381R3I1_9ZZZZ</name>
<gene>
    <name evidence="3" type="ORF">METZ01_LOCUS39116</name>
</gene>
<comment type="similarity">
    <text evidence="1">Belongs to the short-chain dehydrogenases/reductases (SDR) family.</text>
</comment>
<dbReference type="AlphaFoldDB" id="A0A381R3I1"/>
<protein>
    <recommendedName>
        <fullName evidence="4">3-hydroxyacyl-CoA dehydrogenase</fullName>
    </recommendedName>
</protein>
<dbReference type="Pfam" id="PF00106">
    <property type="entry name" value="adh_short"/>
    <property type="match status" value="1"/>
</dbReference>
<accession>A0A381R3I1</accession>
<dbReference type="GO" id="GO:0016491">
    <property type="term" value="F:oxidoreductase activity"/>
    <property type="evidence" value="ECO:0007669"/>
    <property type="project" value="UniProtKB-KW"/>
</dbReference>
<dbReference type="EMBL" id="UINC01001672">
    <property type="protein sequence ID" value="SUZ86262.1"/>
    <property type="molecule type" value="Genomic_DNA"/>
</dbReference>
<evidence type="ECO:0000256" key="2">
    <source>
        <dbReference type="ARBA" id="ARBA00023002"/>
    </source>
</evidence>
<dbReference type="InterPro" id="IPR036291">
    <property type="entry name" value="NAD(P)-bd_dom_sf"/>
</dbReference>
<dbReference type="InterPro" id="IPR002347">
    <property type="entry name" value="SDR_fam"/>
</dbReference>
<evidence type="ECO:0000313" key="3">
    <source>
        <dbReference type="EMBL" id="SUZ86262.1"/>
    </source>
</evidence>
<organism evidence="3">
    <name type="scientific">marine metagenome</name>
    <dbReference type="NCBI Taxonomy" id="408172"/>
    <lineage>
        <taxon>unclassified sequences</taxon>
        <taxon>metagenomes</taxon>
        <taxon>ecological metagenomes</taxon>
    </lineage>
</organism>
<dbReference type="FunFam" id="3.40.50.720:FF:000215">
    <property type="entry name" value="3-hydroxyacyl-CoA dehydrogenase type-2"/>
    <property type="match status" value="1"/>
</dbReference>
<dbReference type="PANTHER" id="PTHR43658">
    <property type="entry name" value="SHORT-CHAIN DEHYDROGENASE/REDUCTASE"/>
    <property type="match status" value="1"/>
</dbReference>
<proteinExistence type="inferred from homology"/>
<dbReference type="PROSITE" id="PS00061">
    <property type="entry name" value="ADH_SHORT"/>
    <property type="match status" value="1"/>
</dbReference>
<dbReference type="PRINTS" id="PR00081">
    <property type="entry name" value="GDHRDH"/>
</dbReference>
<dbReference type="PANTHER" id="PTHR43658:SF8">
    <property type="entry name" value="17-BETA-HYDROXYSTEROID DEHYDROGENASE 14-RELATED"/>
    <property type="match status" value="1"/>
</dbReference>
<dbReference type="Gene3D" id="3.40.50.720">
    <property type="entry name" value="NAD(P)-binding Rossmann-like Domain"/>
    <property type="match status" value="1"/>
</dbReference>
<dbReference type="SUPFAM" id="SSF51735">
    <property type="entry name" value="NAD(P)-binding Rossmann-fold domains"/>
    <property type="match status" value="1"/>
</dbReference>
<dbReference type="InterPro" id="IPR020904">
    <property type="entry name" value="Sc_DH/Rdtase_CS"/>
</dbReference>
<reference evidence="3" key="1">
    <citation type="submission" date="2018-05" db="EMBL/GenBank/DDBJ databases">
        <authorList>
            <person name="Lanie J.A."/>
            <person name="Ng W.-L."/>
            <person name="Kazmierczak K.M."/>
            <person name="Andrzejewski T.M."/>
            <person name="Davidsen T.M."/>
            <person name="Wayne K.J."/>
            <person name="Tettelin H."/>
            <person name="Glass J.I."/>
            <person name="Rusch D."/>
            <person name="Podicherti R."/>
            <person name="Tsui H.-C.T."/>
            <person name="Winkler M.E."/>
        </authorList>
    </citation>
    <scope>NUCLEOTIDE SEQUENCE</scope>
</reference>